<evidence type="ECO:0000256" key="3">
    <source>
        <dbReference type="ARBA" id="ARBA00022475"/>
    </source>
</evidence>
<gene>
    <name evidence="10" type="ORF">DDQ50_14705</name>
</gene>
<dbReference type="AlphaFoldDB" id="A0A2V1HLR5"/>
<name>A0A2V1HLR5_9MICO</name>
<dbReference type="InterPro" id="IPR032816">
    <property type="entry name" value="VTT_dom"/>
</dbReference>
<evidence type="ECO:0000256" key="6">
    <source>
        <dbReference type="ARBA" id="ARBA00023136"/>
    </source>
</evidence>
<dbReference type="PANTHER" id="PTHR42709">
    <property type="entry name" value="ALKALINE PHOSPHATASE LIKE PROTEIN"/>
    <property type="match status" value="1"/>
</dbReference>
<protein>
    <recommendedName>
        <fullName evidence="9">VTT domain-containing protein</fullName>
    </recommendedName>
</protein>
<dbReference type="GO" id="GO:0005886">
    <property type="term" value="C:plasma membrane"/>
    <property type="evidence" value="ECO:0007669"/>
    <property type="project" value="UniProtKB-SubCell"/>
</dbReference>
<comment type="similarity">
    <text evidence="2">Belongs to the DedA family.</text>
</comment>
<proteinExistence type="inferred from homology"/>
<dbReference type="PANTHER" id="PTHR42709:SF6">
    <property type="entry name" value="UNDECAPRENYL PHOSPHATE TRANSPORTER A"/>
    <property type="match status" value="1"/>
</dbReference>
<keyword evidence="5 8" id="KW-1133">Transmembrane helix</keyword>
<feature type="transmembrane region" description="Helical" evidence="8">
    <location>
        <begin position="20"/>
        <end position="43"/>
    </location>
</feature>
<feature type="transmembrane region" description="Helical" evidence="8">
    <location>
        <begin position="168"/>
        <end position="189"/>
    </location>
</feature>
<keyword evidence="3" id="KW-1003">Cell membrane</keyword>
<sequence length="232" mass="24596">MNTFDDWLVAAADAPWLPAALFTLVVLDAFVVIVPSETAVVALGSLALSTGSPNVGLILAVASIGAIVGDSACYLLGRVVTFRSPARPRLLVSALHRARRLLGRRAAVLILTARYIPFARIAVNLTAGATRFPYRRFLPLSIVAGCGWAAFNVGVGAGVGAWLGGSPIVAVLVSIVFAITLGLLVDTIANRLSARRADSASSRHLDHAQTRQHDDDDGGRTERRDHDGLRRE</sequence>
<evidence type="ECO:0000256" key="8">
    <source>
        <dbReference type="SAM" id="Phobius"/>
    </source>
</evidence>
<feature type="region of interest" description="Disordered" evidence="7">
    <location>
        <begin position="200"/>
        <end position="232"/>
    </location>
</feature>
<evidence type="ECO:0000313" key="10">
    <source>
        <dbReference type="EMBL" id="PVZ93563.1"/>
    </source>
</evidence>
<dbReference type="EMBL" id="QEOP01000003">
    <property type="protein sequence ID" value="PVZ93563.1"/>
    <property type="molecule type" value="Genomic_DNA"/>
</dbReference>
<dbReference type="OrthoDB" id="162303at2"/>
<feature type="transmembrane region" description="Helical" evidence="8">
    <location>
        <begin position="55"/>
        <end position="77"/>
    </location>
</feature>
<comment type="subcellular location">
    <subcellularLocation>
        <location evidence="1">Cell membrane</location>
        <topology evidence="1">Multi-pass membrane protein</topology>
    </subcellularLocation>
</comment>
<evidence type="ECO:0000256" key="2">
    <source>
        <dbReference type="ARBA" id="ARBA00010792"/>
    </source>
</evidence>
<evidence type="ECO:0000256" key="4">
    <source>
        <dbReference type="ARBA" id="ARBA00022692"/>
    </source>
</evidence>
<dbReference type="InterPro" id="IPR051311">
    <property type="entry name" value="DedA_domain"/>
</dbReference>
<feature type="transmembrane region" description="Helical" evidence="8">
    <location>
        <begin position="137"/>
        <end position="162"/>
    </location>
</feature>
<evidence type="ECO:0000259" key="9">
    <source>
        <dbReference type="Pfam" id="PF09335"/>
    </source>
</evidence>
<keyword evidence="6 8" id="KW-0472">Membrane</keyword>
<reference evidence="10 11" key="1">
    <citation type="submission" date="2018-05" db="EMBL/GenBank/DDBJ databases">
        <title>Amnibacterium sp. M8JJ-5, whole genome shotgun sequence.</title>
        <authorList>
            <person name="Tuo L."/>
        </authorList>
    </citation>
    <scope>NUCLEOTIDE SEQUENCE [LARGE SCALE GENOMIC DNA]</scope>
    <source>
        <strain evidence="10 11">M8JJ-5</strain>
    </source>
</reference>
<dbReference type="Pfam" id="PF09335">
    <property type="entry name" value="VTT_dom"/>
    <property type="match status" value="1"/>
</dbReference>
<evidence type="ECO:0000313" key="11">
    <source>
        <dbReference type="Proteomes" id="UP000244893"/>
    </source>
</evidence>
<organism evidence="10 11">
    <name type="scientific">Amnibacterium flavum</name>
    <dbReference type="NCBI Taxonomy" id="2173173"/>
    <lineage>
        <taxon>Bacteria</taxon>
        <taxon>Bacillati</taxon>
        <taxon>Actinomycetota</taxon>
        <taxon>Actinomycetes</taxon>
        <taxon>Micrococcales</taxon>
        <taxon>Microbacteriaceae</taxon>
        <taxon>Amnibacterium</taxon>
    </lineage>
</organism>
<evidence type="ECO:0000256" key="7">
    <source>
        <dbReference type="SAM" id="MobiDB-lite"/>
    </source>
</evidence>
<comment type="caution">
    <text evidence="10">The sequence shown here is derived from an EMBL/GenBank/DDBJ whole genome shotgun (WGS) entry which is preliminary data.</text>
</comment>
<evidence type="ECO:0000256" key="1">
    <source>
        <dbReference type="ARBA" id="ARBA00004651"/>
    </source>
</evidence>
<accession>A0A2V1HLR5</accession>
<dbReference type="Proteomes" id="UP000244893">
    <property type="component" value="Unassembled WGS sequence"/>
</dbReference>
<feature type="domain" description="VTT" evidence="9">
    <location>
        <begin position="34"/>
        <end position="157"/>
    </location>
</feature>
<evidence type="ECO:0000256" key="5">
    <source>
        <dbReference type="ARBA" id="ARBA00022989"/>
    </source>
</evidence>
<dbReference type="RefSeq" id="WP_116757548.1">
    <property type="nucleotide sequence ID" value="NZ_JBHUEX010000001.1"/>
</dbReference>
<keyword evidence="4 8" id="KW-0812">Transmembrane</keyword>
<keyword evidence="11" id="KW-1185">Reference proteome</keyword>